<name>A0A0E9UZ41_ANGAN</name>
<protein>
    <submittedName>
        <fullName evidence="1">Uncharacterized protein</fullName>
    </submittedName>
</protein>
<evidence type="ECO:0000313" key="1">
    <source>
        <dbReference type="EMBL" id="JAH71016.1"/>
    </source>
</evidence>
<reference evidence="1" key="2">
    <citation type="journal article" date="2015" name="Fish Shellfish Immunol.">
        <title>Early steps in the European eel (Anguilla anguilla)-Vibrio vulnificus interaction in the gills: Role of the RtxA13 toxin.</title>
        <authorList>
            <person name="Callol A."/>
            <person name="Pajuelo D."/>
            <person name="Ebbesson L."/>
            <person name="Teles M."/>
            <person name="MacKenzie S."/>
            <person name="Amaro C."/>
        </authorList>
    </citation>
    <scope>NUCLEOTIDE SEQUENCE</scope>
</reference>
<sequence>MLSSTIKRTLSVV</sequence>
<dbReference type="EMBL" id="GBXM01037561">
    <property type="protein sequence ID" value="JAH71016.1"/>
    <property type="molecule type" value="Transcribed_RNA"/>
</dbReference>
<accession>A0A0E9UZ41</accession>
<organism evidence="1">
    <name type="scientific">Anguilla anguilla</name>
    <name type="common">European freshwater eel</name>
    <name type="synonym">Muraena anguilla</name>
    <dbReference type="NCBI Taxonomy" id="7936"/>
    <lineage>
        <taxon>Eukaryota</taxon>
        <taxon>Metazoa</taxon>
        <taxon>Chordata</taxon>
        <taxon>Craniata</taxon>
        <taxon>Vertebrata</taxon>
        <taxon>Euteleostomi</taxon>
        <taxon>Actinopterygii</taxon>
        <taxon>Neopterygii</taxon>
        <taxon>Teleostei</taxon>
        <taxon>Anguilliformes</taxon>
        <taxon>Anguillidae</taxon>
        <taxon>Anguilla</taxon>
    </lineage>
</organism>
<reference evidence="1" key="1">
    <citation type="submission" date="2014-11" db="EMBL/GenBank/DDBJ databases">
        <authorList>
            <person name="Amaro Gonzalez C."/>
        </authorList>
    </citation>
    <scope>NUCLEOTIDE SEQUENCE</scope>
</reference>
<proteinExistence type="predicted"/>